<protein>
    <submittedName>
        <fullName evidence="4">Mucin-5AC</fullName>
    </submittedName>
</protein>
<feature type="compositionally biased region" description="Low complexity" evidence="1">
    <location>
        <begin position="556"/>
        <end position="572"/>
    </location>
</feature>
<feature type="compositionally biased region" description="Polar residues" evidence="1">
    <location>
        <begin position="583"/>
        <end position="612"/>
    </location>
</feature>
<feature type="compositionally biased region" description="Polar residues" evidence="1">
    <location>
        <begin position="469"/>
        <end position="498"/>
    </location>
</feature>
<accession>A0ABM4TLN4</accession>
<dbReference type="RefSeq" id="XP_070850875.1">
    <property type="nucleotide sequence ID" value="XM_070994774.1"/>
</dbReference>
<organism evidence="3 4">
    <name type="scientific">Drosophila suzukii</name>
    <name type="common">Spotted-wing drosophila fruit fly</name>
    <dbReference type="NCBI Taxonomy" id="28584"/>
    <lineage>
        <taxon>Eukaryota</taxon>
        <taxon>Metazoa</taxon>
        <taxon>Ecdysozoa</taxon>
        <taxon>Arthropoda</taxon>
        <taxon>Hexapoda</taxon>
        <taxon>Insecta</taxon>
        <taxon>Pterygota</taxon>
        <taxon>Neoptera</taxon>
        <taxon>Endopterygota</taxon>
        <taxon>Diptera</taxon>
        <taxon>Brachycera</taxon>
        <taxon>Muscomorpha</taxon>
        <taxon>Ephydroidea</taxon>
        <taxon>Drosophilidae</taxon>
        <taxon>Drosophila</taxon>
        <taxon>Sophophora</taxon>
    </lineage>
</organism>
<feature type="compositionally biased region" description="Low complexity" evidence="1">
    <location>
        <begin position="385"/>
        <end position="401"/>
    </location>
</feature>
<feature type="compositionally biased region" description="Polar residues" evidence="1">
    <location>
        <begin position="189"/>
        <end position="207"/>
    </location>
</feature>
<evidence type="ECO:0000313" key="3">
    <source>
        <dbReference type="Proteomes" id="UP001652628"/>
    </source>
</evidence>
<reference evidence="4" key="1">
    <citation type="submission" date="2025-08" db="UniProtKB">
        <authorList>
            <consortium name="RefSeq"/>
        </authorList>
    </citation>
    <scope>IDENTIFICATION</scope>
</reference>
<feature type="compositionally biased region" description="Polar residues" evidence="1">
    <location>
        <begin position="412"/>
        <end position="441"/>
    </location>
</feature>
<feature type="compositionally biased region" description="Low complexity" evidence="1">
    <location>
        <begin position="442"/>
        <end position="458"/>
    </location>
</feature>
<feature type="chain" id="PRO_5046529385" evidence="2">
    <location>
        <begin position="19"/>
        <end position="821"/>
    </location>
</feature>
<dbReference type="Proteomes" id="UP001652628">
    <property type="component" value="Chromosome 2R"/>
</dbReference>
<feature type="compositionally biased region" description="Low complexity" evidence="1">
    <location>
        <begin position="114"/>
        <end position="128"/>
    </location>
</feature>
<evidence type="ECO:0000256" key="1">
    <source>
        <dbReference type="SAM" id="MobiDB-lite"/>
    </source>
</evidence>
<name>A0ABM4TLN4_DROSZ</name>
<feature type="region of interest" description="Disordered" evidence="1">
    <location>
        <begin position="350"/>
        <end position="658"/>
    </location>
</feature>
<keyword evidence="3" id="KW-1185">Reference proteome</keyword>
<evidence type="ECO:0000313" key="4">
    <source>
        <dbReference type="RefSeq" id="XP_070850875.1"/>
    </source>
</evidence>
<feature type="signal peptide" evidence="2">
    <location>
        <begin position="1"/>
        <end position="18"/>
    </location>
</feature>
<evidence type="ECO:0000256" key="2">
    <source>
        <dbReference type="SAM" id="SignalP"/>
    </source>
</evidence>
<feature type="compositionally biased region" description="Polar residues" evidence="1">
    <location>
        <begin position="67"/>
        <end position="76"/>
    </location>
</feature>
<feature type="region of interest" description="Disordered" evidence="1">
    <location>
        <begin position="49"/>
        <end position="229"/>
    </location>
</feature>
<feature type="compositionally biased region" description="Low complexity" evidence="1">
    <location>
        <begin position="266"/>
        <end position="284"/>
    </location>
</feature>
<keyword evidence="2" id="KW-0732">Signal</keyword>
<feature type="compositionally biased region" description="Polar residues" evidence="1">
    <location>
        <begin position="99"/>
        <end position="112"/>
    </location>
</feature>
<dbReference type="GeneID" id="108010320"/>
<feature type="region of interest" description="Disordered" evidence="1">
    <location>
        <begin position="264"/>
        <end position="284"/>
    </location>
</feature>
<feature type="compositionally biased region" description="Low complexity" evidence="1">
    <location>
        <begin position="613"/>
        <end position="629"/>
    </location>
</feature>
<sequence>MGIVWIVTLSLLGELSDALYMPKFLCVPPYVAFDGSCIITTTSKPRILPCSGNSSNKSSVSEKDTTEISTEVTPWNSIGPPRKTEAPSTEIPGKIPSISPENSTSPPISTTERPGVIVSISPGISISPQEPPQTSSPLGVQSTTISSIPDKTSTTSPGTSTGPPNFTTKRPGVIVSEGPGIPISPQEPPQTFSPVGVQSTTISSIPDKTSTKSPGTSTGPPNFTTKRPGVIVSEGPGISISPQEPPQTSSPLGVQSTIVSSIPGKISTISPGTSTSPPISTTERPGVIVSISPGISISPQEPLPTSSPVYNFYLLVQSTTIPTIPGKISTINPGNSTSLPILLTERPGVIVSEGPGTSISPQEPPQTSSPLGVQSTTNSSIPDKTSTTSPGSSAGPPNSTAKRPGVIVSEGPGTSISPQEPPQTSSPLGVQSTTISSIPDKTSTTSPGSSAGPPNSNTKRPGVIVSEGPGTSISPQEPPQTSSPLGVQSTTISSIPDKTSTTSPGSSAGPPNSTTKRPGVIVSEGPGTSISPQEPPQTSSPLGVQSTTISSIPDKTSTTSPGTSAGPPNSTTKRPEVLVSISPGISISPQEPPQTSSPVGVQSTTVSSIPDKTSTINPGTSTIPPISTTERPVVTASISPGNSISPQETSQTSTPVNLRPTTISSIPVITNSQVTAPSIEKPKIPSPSIPEILPINLTVPDTSQLIDSILNGVKLPIIPIPGGLPSLKIPPLPNIPGTPYIDKIKIPGIPSFGGMSPPKIPPLPNIPGPPHIDNIEIPGIPSFGRLPSLKIPPVCIEFKMYLNFIVKLCNSATQHSWNSLY</sequence>
<proteinExistence type="predicted"/>
<feature type="compositionally biased region" description="Polar residues" evidence="1">
    <location>
        <begin position="132"/>
        <end position="151"/>
    </location>
</feature>
<feature type="compositionally biased region" description="Polar residues" evidence="1">
    <location>
        <begin position="636"/>
        <end position="658"/>
    </location>
</feature>
<feature type="compositionally biased region" description="Polar residues" evidence="1">
    <location>
        <begin position="355"/>
        <end position="384"/>
    </location>
</feature>
<feature type="compositionally biased region" description="Low complexity" evidence="1">
    <location>
        <begin position="499"/>
        <end position="515"/>
    </location>
</feature>
<feature type="compositionally biased region" description="Low complexity" evidence="1">
    <location>
        <begin position="211"/>
        <end position="221"/>
    </location>
</feature>
<gene>
    <name evidence="4" type="primary">LOC108010320</name>
</gene>
<feature type="compositionally biased region" description="Polar residues" evidence="1">
    <location>
        <begin position="526"/>
        <end position="555"/>
    </location>
</feature>
<feature type="compositionally biased region" description="Low complexity" evidence="1">
    <location>
        <begin position="152"/>
        <end position="164"/>
    </location>
</feature>